<keyword evidence="6 10" id="KW-1133">Transmembrane helix</keyword>
<protein>
    <submittedName>
        <fullName evidence="12">TRIC cation channel family protein</fullName>
    </submittedName>
</protein>
<sequence length="353" mass="38648">MSEVDPLIESLYRWSDVSGVLLMGIIGGTIARKSGYDIIGFFFIAMFSSLGGGMVRDVLINQGTVAAMSEPEYLYLAFTGALIARFVYFKGKTWDYIQAHGDAVVSGLWAGTGAVKAITYGLPLIPCIMMGVFTATGGSMIRDISMGREPAVFGNNQPTVIPAIACASIVLIGNHFGMLAVGMVVGPLVSIFLALLGIWAGWRVPAHQDWAPINDTAAQVKVLAKKAEHKSRAVGRKLEPHRVRSWRHRQMEAALQRRMEKEARSGKRKKMTEEEVSDFMDSFDSDVDQLSASTDSGAADETDFGMDLSGDSYDTEEPVSTEESQRLLDAILADDKLTDELIERLMSRYNSRD</sequence>
<dbReference type="GO" id="GO:0016192">
    <property type="term" value="P:vesicle-mediated transport"/>
    <property type="evidence" value="ECO:0007669"/>
    <property type="project" value="InterPro"/>
</dbReference>
<keyword evidence="7 10" id="KW-0472">Membrane</keyword>
<proteinExistence type="inferred from homology"/>
<dbReference type="AlphaFoldDB" id="A0AAP4BQU8"/>
<evidence type="ECO:0000259" key="11">
    <source>
        <dbReference type="Pfam" id="PF03458"/>
    </source>
</evidence>
<evidence type="ECO:0000256" key="2">
    <source>
        <dbReference type="ARBA" id="ARBA00004651"/>
    </source>
</evidence>
<dbReference type="GO" id="GO:0006886">
    <property type="term" value="P:intracellular protein transport"/>
    <property type="evidence" value="ECO:0007669"/>
    <property type="project" value="InterPro"/>
</dbReference>
<organism evidence="12 13">
    <name type="scientific">Corynebacterium pseudodiphtheriticum</name>
    <dbReference type="NCBI Taxonomy" id="37637"/>
    <lineage>
        <taxon>Bacteria</taxon>
        <taxon>Bacillati</taxon>
        <taxon>Actinomycetota</taxon>
        <taxon>Actinomycetes</taxon>
        <taxon>Mycobacteriales</taxon>
        <taxon>Corynebacteriaceae</taxon>
        <taxon>Corynebacterium</taxon>
    </lineage>
</organism>
<evidence type="ECO:0000256" key="4">
    <source>
        <dbReference type="ARBA" id="ARBA00022475"/>
    </source>
</evidence>
<keyword evidence="4" id="KW-1003">Cell membrane</keyword>
<evidence type="ECO:0000313" key="12">
    <source>
        <dbReference type="EMBL" id="MDK4306805.1"/>
    </source>
</evidence>
<comment type="subcellular location">
    <subcellularLocation>
        <location evidence="2">Cell membrane</location>
        <topology evidence="2">Multi-pass membrane protein</topology>
    </subcellularLocation>
    <subcellularLocation>
        <location evidence="1">Cytoplasmic vesicle membrane</location>
        <topology evidence="1">Peripheral membrane protein</topology>
        <orientation evidence="1">Cytoplasmic side</orientation>
    </subcellularLocation>
</comment>
<dbReference type="Pfam" id="PF01086">
    <property type="entry name" value="Clathrin_lg_ch"/>
    <property type="match status" value="1"/>
</dbReference>
<dbReference type="Proteomes" id="UP001224412">
    <property type="component" value="Unassembled WGS sequence"/>
</dbReference>
<evidence type="ECO:0000313" key="13">
    <source>
        <dbReference type="Proteomes" id="UP001224412"/>
    </source>
</evidence>
<dbReference type="GO" id="GO:0005198">
    <property type="term" value="F:structural molecule activity"/>
    <property type="evidence" value="ECO:0007669"/>
    <property type="project" value="InterPro"/>
</dbReference>
<keyword evidence="8" id="KW-0968">Cytoplasmic vesicle</keyword>
<comment type="caution">
    <text evidence="12">The sequence shown here is derived from an EMBL/GenBank/DDBJ whole genome shotgun (WGS) entry which is preliminary data.</text>
</comment>
<dbReference type="InterPro" id="IPR000996">
    <property type="entry name" value="Clathrin_L-chain"/>
</dbReference>
<dbReference type="Pfam" id="PF03458">
    <property type="entry name" value="Gly_transporter"/>
    <property type="match status" value="2"/>
</dbReference>
<comment type="similarity">
    <text evidence="3">Belongs to the UPF0126 family.</text>
</comment>
<evidence type="ECO:0000256" key="8">
    <source>
        <dbReference type="ARBA" id="ARBA00023329"/>
    </source>
</evidence>
<feature type="region of interest" description="Disordered" evidence="9">
    <location>
        <begin position="288"/>
        <end position="323"/>
    </location>
</feature>
<evidence type="ECO:0000256" key="10">
    <source>
        <dbReference type="SAM" id="Phobius"/>
    </source>
</evidence>
<keyword evidence="5 10" id="KW-0812">Transmembrane</keyword>
<dbReference type="RefSeq" id="WP_049150142.1">
    <property type="nucleotide sequence ID" value="NZ_CP091864.1"/>
</dbReference>
<feature type="domain" description="Glycine transporter" evidence="11">
    <location>
        <begin position="102"/>
        <end position="172"/>
    </location>
</feature>
<dbReference type="EMBL" id="JASNVH010000006">
    <property type="protein sequence ID" value="MDK4306805.1"/>
    <property type="molecule type" value="Genomic_DNA"/>
</dbReference>
<feature type="domain" description="Glycine transporter" evidence="11">
    <location>
        <begin position="14"/>
        <end position="87"/>
    </location>
</feature>
<dbReference type="GO" id="GO:0030132">
    <property type="term" value="C:clathrin coat of coated pit"/>
    <property type="evidence" value="ECO:0007669"/>
    <property type="project" value="InterPro"/>
</dbReference>
<evidence type="ECO:0000256" key="6">
    <source>
        <dbReference type="ARBA" id="ARBA00022989"/>
    </source>
</evidence>
<gene>
    <name evidence="12" type="ORF">QPX42_04460</name>
</gene>
<evidence type="ECO:0000256" key="9">
    <source>
        <dbReference type="SAM" id="MobiDB-lite"/>
    </source>
</evidence>
<dbReference type="GO" id="GO:0030659">
    <property type="term" value="C:cytoplasmic vesicle membrane"/>
    <property type="evidence" value="ECO:0007669"/>
    <property type="project" value="UniProtKB-SubCell"/>
</dbReference>
<feature type="transmembrane region" description="Helical" evidence="10">
    <location>
        <begin position="178"/>
        <end position="202"/>
    </location>
</feature>
<name>A0AAP4BQU8_9CORY</name>
<dbReference type="InterPro" id="IPR005115">
    <property type="entry name" value="Gly_transporter"/>
</dbReference>
<dbReference type="PANTHER" id="PTHR30506">
    <property type="entry name" value="INNER MEMBRANE PROTEIN"/>
    <property type="match status" value="1"/>
</dbReference>
<accession>A0AAP4BQU8</accession>
<feature type="transmembrane region" description="Helical" evidence="10">
    <location>
        <begin position="72"/>
        <end position="88"/>
    </location>
</feature>
<feature type="transmembrane region" description="Helical" evidence="10">
    <location>
        <begin position="38"/>
        <end position="60"/>
    </location>
</feature>
<evidence type="ECO:0000256" key="7">
    <source>
        <dbReference type="ARBA" id="ARBA00023136"/>
    </source>
</evidence>
<evidence type="ECO:0000256" key="5">
    <source>
        <dbReference type="ARBA" id="ARBA00022692"/>
    </source>
</evidence>
<evidence type="ECO:0000256" key="1">
    <source>
        <dbReference type="ARBA" id="ARBA00004180"/>
    </source>
</evidence>
<evidence type="ECO:0000256" key="3">
    <source>
        <dbReference type="ARBA" id="ARBA00008193"/>
    </source>
</evidence>
<reference evidence="12" key="1">
    <citation type="submission" date="2023-05" db="EMBL/GenBank/DDBJ databases">
        <title>Metabolic capabilities are highly conserved among human nasal-associated Corynebacterium species in pangenomic analyses.</title>
        <authorList>
            <person name="Tran T.H."/>
            <person name="Roberts A.Q."/>
            <person name="Escapa I.F."/>
            <person name="Gao W."/>
            <person name="Conlan S."/>
            <person name="Kong H."/>
            <person name="Segre J.A."/>
            <person name="Kelly M.S."/>
            <person name="Lemon K.P."/>
        </authorList>
    </citation>
    <scope>NUCLEOTIDE SEQUENCE</scope>
    <source>
        <strain evidence="12">KPL2773</strain>
    </source>
</reference>
<dbReference type="PANTHER" id="PTHR30506:SF3">
    <property type="entry name" value="UPF0126 INNER MEMBRANE PROTEIN YADS-RELATED"/>
    <property type="match status" value="1"/>
</dbReference>